<feature type="domain" description="ABC transmembrane type-1" evidence="11">
    <location>
        <begin position="40"/>
        <end position="325"/>
    </location>
</feature>
<dbReference type="PANTHER" id="PTHR43394">
    <property type="entry name" value="ATP-DEPENDENT PERMEASE MDL1, MITOCHONDRIAL"/>
    <property type="match status" value="1"/>
</dbReference>
<dbReference type="PROSITE" id="PS00211">
    <property type="entry name" value="ABC_TRANSPORTER_1"/>
    <property type="match status" value="1"/>
</dbReference>
<evidence type="ECO:0000256" key="4">
    <source>
        <dbReference type="ARBA" id="ARBA00022692"/>
    </source>
</evidence>
<comment type="caution">
    <text evidence="12">The sequence shown here is derived from an EMBL/GenBank/DDBJ whole genome shotgun (WGS) entry which is preliminary data.</text>
</comment>
<dbReference type="PANTHER" id="PTHR43394:SF1">
    <property type="entry name" value="ATP-BINDING CASSETTE SUB-FAMILY B MEMBER 10, MITOCHONDRIAL"/>
    <property type="match status" value="1"/>
</dbReference>
<evidence type="ECO:0000259" key="11">
    <source>
        <dbReference type="PROSITE" id="PS50929"/>
    </source>
</evidence>
<dbReference type="FunFam" id="3.40.50.300:FF:000287">
    <property type="entry name" value="Multidrug ABC transporter ATP-binding protein"/>
    <property type="match status" value="1"/>
</dbReference>
<dbReference type="InterPro" id="IPR003593">
    <property type="entry name" value="AAA+_ATPase"/>
</dbReference>
<comment type="subcellular location">
    <subcellularLocation>
        <location evidence="1">Cell membrane</location>
        <topology evidence="1">Multi-pass membrane protein</topology>
    </subcellularLocation>
</comment>
<keyword evidence="4 9" id="KW-0812">Transmembrane</keyword>
<organism evidence="12 13">
    <name type="scientific">Candidatus Ventrousia excrementavium</name>
    <dbReference type="NCBI Taxonomy" id="2840961"/>
    <lineage>
        <taxon>Bacteria</taxon>
        <taxon>Bacillati</taxon>
        <taxon>Bacillota</taxon>
        <taxon>Clostridia</taxon>
        <taxon>Eubacteriales</taxon>
        <taxon>Clostridiaceae</taxon>
        <taxon>Clostridiaceae incertae sedis</taxon>
        <taxon>Candidatus Ventrousia</taxon>
    </lineage>
</organism>
<evidence type="ECO:0000256" key="9">
    <source>
        <dbReference type="SAM" id="Phobius"/>
    </source>
</evidence>
<name>A0A9D1IU87_9CLOT</name>
<dbReference type="SUPFAM" id="SSF52540">
    <property type="entry name" value="P-loop containing nucleoside triphosphate hydrolases"/>
    <property type="match status" value="1"/>
</dbReference>
<evidence type="ECO:0000256" key="8">
    <source>
        <dbReference type="ARBA" id="ARBA00023136"/>
    </source>
</evidence>
<dbReference type="InterPro" id="IPR003439">
    <property type="entry name" value="ABC_transporter-like_ATP-bd"/>
</dbReference>
<dbReference type="InterPro" id="IPR011527">
    <property type="entry name" value="ABC1_TM_dom"/>
</dbReference>
<dbReference type="CDD" id="cd18547">
    <property type="entry name" value="ABC_6TM_Tm288_like"/>
    <property type="match status" value="1"/>
</dbReference>
<dbReference type="CDD" id="cd03254">
    <property type="entry name" value="ABCC_Glucan_exporter_like"/>
    <property type="match status" value="1"/>
</dbReference>
<evidence type="ECO:0000256" key="2">
    <source>
        <dbReference type="ARBA" id="ARBA00022448"/>
    </source>
</evidence>
<dbReference type="InterPro" id="IPR039421">
    <property type="entry name" value="Type_1_exporter"/>
</dbReference>
<sequence length="601" mass="66208">MPGNVGGGRRGGAFEKPKGKPSAILIRLWKYLYHYKWMLLLAATLSIGGNLLALVGPKLSGFAIDAIEPGPGQVIFSSVFYYAGLMMACYLASAVISYALAMLMVQLSRNVVYQMRKDVFDHLLRLPVRFYDNHAIGDVLSVLSYDIDTINASLSNDLVQMLSSVITVVGSFSMMLSISPKLILIFVFTIPVSILFTRFRSKKVRPLYSKRSRKLGELNGYVEEMTGGMKTIRAYSREEIFIGRFEEKNEAACEANYRADSFSSVTGPTVMFINNLSLALISIFGGILYMAGGITLGNVSSFVMYSRKFSGPINEFANIISELQSALAAAERVFRLLDEPEEVPDAIGAGELNNVRGRVTLENVCFGYDDTKQVLRNFSIETEPGQTVAIVGPTGAGKTTIINLLMRFYDADSGKIKIDGHDICSVTRDSLRRAWSMVLQDTWLFSGTIFENLAYGKENVTLDEVKAAARAARIDGFIESLPQGYDTVLRDGGSNISKGQKQLLTIARAMLLDAPMLILDEATSNVDTQTEQKIQAAMLRLMKGRTCFVIAHRLSTIRHADKIIVLREGAAAECGTHDELMRKGGYYSELYRAQFDAAASC</sequence>
<dbReference type="Gene3D" id="3.40.50.300">
    <property type="entry name" value="P-loop containing nucleotide triphosphate hydrolases"/>
    <property type="match status" value="1"/>
</dbReference>
<feature type="transmembrane region" description="Helical" evidence="9">
    <location>
        <begin position="158"/>
        <end position="176"/>
    </location>
</feature>
<feature type="transmembrane region" description="Helical" evidence="9">
    <location>
        <begin position="182"/>
        <end position="201"/>
    </location>
</feature>
<dbReference type="SUPFAM" id="SSF90123">
    <property type="entry name" value="ABC transporter transmembrane region"/>
    <property type="match status" value="1"/>
</dbReference>
<evidence type="ECO:0000313" key="12">
    <source>
        <dbReference type="EMBL" id="HIU43458.1"/>
    </source>
</evidence>
<feature type="transmembrane region" description="Helical" evidence="9">
    <location>
        <begin position="79"/>
        <end position="107"/>
    </location>
</feature>
<keyword evidence="7 9" id="KW-1133">Transmembrane helix</keyword>
<evidence type="ECO:0000256" key="7">
    <source>
        <dbReference type="ARBA" id="ARBA00022989"/>
    </source>
</evidence>
<accession>A0A9D1IU87</accession>
<keyword evidence="5" id="KW-0547">Nucleotide-binding</keyword>
<evidence type="ECO:0000256" key="5">
    <source>
        <dbReference type="ARBA" id="ARBA00022741"/>
    </source>
</evidence>
<evidence type="ECO:0000313" key="13">
    <source>
        <dbReference type="Proteomes" id="UP000824073"/>
    </source>
</evidence>
<evidence type="ECO:0000256" key="6">
    <source>
        <dbReference type="ARBA" id="ARBA00022840"/>
    </source>
</evidence>
<evidence type="ECO:0000259" key="10">
    <source>
        <dbReference type="PROSITE" id="PS50893"/>
    </source>
</evidence>
<dbReference type="PROSITE" id="PS50893">
    <property type="entry name" value="ABC_TRANSPORTER_2"/>
    <property type="match status" value="1"/>
</dbReference>
<dbReference type="AlphaFoldDB" id="A0A9D1IU87"/>
<dbReference type="SMART" id="SM00382">
    <property type="entry name" value="AAA"/>
    <property type="match status" value="1"/>
</dbReference>
<dbReference type="EMBL" id="DVMR01000035">
    <property type="protein sequence ID" value="HIU43458.1"/>
    <property type="molecule type" value="Genomic_DNA"/>
</dbReference>
<dbReference type="PROSITE" id="PS50929">
    <property type="entry name" value="ABC_TM1F"/>
    <property type="match status" value="1"/>
</dbReference>
<feature type="transmembrane region" description="Helical" evidence="9">
    <location>
        <begin position="37"/>
        <end position="59"/>
    </location>
</feature>
<dbReference type="GO" id="GO:0015421">
    <property type="term" value="F:ABC-type oligopeptide transporter activity"/>
    <property type="evidence" value="ECO:0007669"/>
    <property type="project" value="TreeGrafter"/>
</dbReference>
<dbReference type="Gene3D" id="1.20.1560.10">
    <property type="entry name" value="ABC transporter type 1, transmembrane domain"/>
    <property type="match status" value="1"/>
</dbReference>
<dbReference type="InterPro" id="IPR036640">
    <property type="entry name" value="ABC1_TM_sf"/>
</dbReference>
<feature type="transmembrane region" description="Helical" evidence="9">
    <location>
        <begin position="278"/>
        <end position="305"/>
    </location>
</feature>
<evidence type="ECO:0000256" key="3">
    <source>
        <dbReference type="ARBA" id="ARBA00022475"/>
    </source>
</evidence>
<keyword evidence="2" id="KW-0813">Transport</keyword>
<keyword evidence="8 9" id="KW-0472">Membrane</keyword>
<dbReference type="InterPro" id="IPR017871">
    <property type="entry name" value="ABC_transporter-like_CS"/>
</dbReference>
<reference evidence="12" key="2">
    <citation type="journal article" date="2021" name="PeerJ">
        <title>Extensive microbial diversity within the chicken gut microbiome revealed by metagenomics and culture.</title>
        <authorList>
            <person name="Gilroy R."/>
            <person name="Ravi A."/>
            <person name="Getino M."/>
            <person name="Pursley I."/>
            <person name="Horton D.L."/>
            <person name="Alikhan N.F."/>
            <person name="Baker D."/>
            <person name="Gharbi K."/>
            <person name="Hall N."/>
            <person name="Watson M."/>
            <person name="Adriaenssens E.M."/>
            <person name="Foster-Nyarko E."/>
            <person name="Jarju S."/>
            <person name="Secka A."/>
            <person name="Antonio M."/>
            <person name="Oren A."/>
            <person name="Chaudhuri R.R."/>
            <person name="La Ragione R."/>
            <person name="Hildebrand F."/>
            <person name="Pallen M.J."/>
        </authorList>
    </citation>
    <scope>NUCLEOTIDE SEQUENCE</scope>
    <source>
        <strain evidence="12">CHK191-8634</strain>
    </source>
</reference>
<dbReference type="FunFam" id="1.20.1560.10:FF:000011">
    <property type="entry name" value="Multidrug ABC transporter ATP-binding protein"/>
    <property type="match status" value="1"/>
</dbReference>
<dbReference type="GO" id="GO:0005524">
    <property type="term" value="F:ATP binding"/>
    <property type="evidence" value="ECO:0007669"/>
    <property type="project" value="UniProtKB-KW"/>
</dbReference>
<dbReference type="Pfam" id="PF00005">
    <property type="entry name" value="ABC_tran"/>
    <property type="match status" value="1"/>
</dbReference>
<proteinExistence type="predicted"/>
<keyword evidence="6 12" id="KW-0067">ATP-binding</keyword>
<dbReference type="GO" id="GO:0016887">
    <property type="term" value="F:ATP hydrolysis activity"/>
    <property type="evidence" value="ECO:0007669"/>
    <property type="project" value="InterPro"/>
</dbReference>
<dbReference type="GO" id="GO:0005886">
    <property type="term" value="C:plasma membrane"/>
    <property type="evidence" value="ECO:0007669"/>
    <property type="project" value="UniProtKB-SubCell"/>
</dbReference>
<keyword evidence="3" id="KW-1003">Cell membrane</keyword>
<evidence type="ECO:0000256" key="1">
    <source>
        <dbReference type="ARBA" id="ARBA00004651"/>
    </source>
</evidence>
<dbReference type="Pfam" id="PF00664">
    <property type="entry name" value="ABC_membrane"/>
    <property type="match status" value="1"/>
</dbReference>
<dbReference type="InterPro" id="IPR027417">
    <property type="entry name" value="P-loop_NTPase"/>
</dbReference>
<protein>
    <submittedName>
        <fullName evidence="12">ABC transporter ATP-binding protein</fullName>
    </submittedName>
</protein>
<dbReference type="Proteomes" id="UP000824073">
    <property type="component" value="Unassembled WGS sequence"/>
</dbReference>
<gene>
    <name evidence="12" type="ORF">IAB67_04090</name>
</gene>
<feature type="domain" description="ABC transporter" evidence="10">
    <location>
        <begin position="359"/>
        <end position="593"/>
    </location>
</feature>
<reference evidence="12" key="1">
    <citation type="submission" date="2020-10" db="EMBL/GenBank/DDBJ databases">
        <authorList>
            <person name="Gilroy R."/>
        </authorList>
    </citation>
    <scope>NUCLEOTIDE SEQUENCE</scope>
    <source>
        <strain evidence="12">CHK191-8634</strain>
    </source>
</reference>